<keyword evidence="2" id="KW-1185">Reference proteome</keyword>
<organism evidence="1 2">
    <name type="scientific">Rhamnella rubrinervis</name>
    <dbReference type="NCBI Taxonomy" id="2594499"/>
    <lineage>
        <taxon>Eukaryota</taxon>
        <taxon>Viridiplantae</taxon>
        <taxon>Streptophyta</taxon>
        <taxon>Embryophyta</taxon>
        <taxon>Tracheophyta</taxon>
        <taxon>Spermatophyta</taxon>
        <taxon>Magnoliopsida</taxon>
        <taxon>eudicotyledons</taxon>
        <taxon>Gunneridae</taxon>
        <taxon>Pentapetalae</taxon>
        <taxon>rosids</taxon>
        <taxon>fabids</taxon>
        <taxon>Rosales</taxon>
        <taxon>Rhamnaceae</taxon>
        <taxon>rhamnoid group</taxon>
        <taxon>Rhamneae</taxon>
        <taxon>Rhamnella</taxon>
    </lineage>
</organism>
<evidence type="ECO:0000313" key="1">
    <source>
        <dbReference type="EMBL" id="KAF3435847.1"/>
    </source>
</evidence>
<dbReference type="EMBL" id="VOIH02000010">
    <property type="protein sequence ID" value="KAF3435847.1"/>
    <property type="molecule type" value="Genomic_DNA"/>
</dbReference>
<gene>
    <name evidence="1" type="ORF">FNV43_RR22939</name>
</gene>
<accession>A0A8K0E2V2</accession>
<reference evidence="1" key="1">
    <citation type="submission" date="2020-03" db="EMBL/GenBank/DDBJ databases">
        <title>A high-quality chromosome-level genome assembly of a woody plant with both climbing and erect habits, Rhamnella rubrinervis.</title>
        <authorList>
            <person name="Lu Z."/>
            <person name="Yang Y."/>
            <person name="Zhu X."/>
            <person name="Sun Y."/>
        </authorList>
    </citation>
    <scope>NUCLEOTIDE SEQUENCE</scope>
    <source>
        <strain evidence="1">BYM</strain>
        <tissue evidence="1">Leaf</tissue>
    </source>
</reference>
<name>A0A8K0E2V2_9ROSA</name>
<evidence type="ECO:0000313" key="2">
    <source>
        <dbReference type="Proteomes" id="UP000796880"/>
    </source>
</evidence>
<comment type="caution">
    <text evidence="1">The sequence shown here is derived from an EMBL/GenBank/DDBJ whole genome shotgun (WGS) entry which is preliminary data.</text>
</comment>
<sequence>MSRGSILALHGSDHSYPAFPFLSTVRVVDCSVSNRHRLPMAQVMKVTMSMQHMQIKPKRLVAVTPIMEEAVTYLQADPRKLLLETLAKQANFERDWC</sequence>
<dbReference type="AlphaFoldDB" id="A0A8K0E2V2"/>
<protein>
    <submittedName>
        <fullName evidence="1">Uncharacterized protein</fullName>
    </submittedName>
</protein>
<dbReference type="Proteomes" id="UP000796880">
    <property type="component" value="Unassembled WGS sequence"/>
</dbReference>
<proteinExistence type="predicted"/>